<comment type="caution">
    <text evidence="2">The sequence shown here is derived from an EMBL/GenBank/DDBJ whole genome shotgun (WGS) entry which is preliminary data.</text>
</comment>
<protein>
    <submittedName>
        <fullName evidence="2">Phytanoyl-CoA dioxygenase</fullName>
    </submittedName>
</protein>
<dbReference type="PANTHER" id="PTHR20883:SF48">
    <property type="entry name" value="ECTOINE DIOXYGENASE"/>
    <property type="match status" value="1"/>
</dbReference>
<dbReference type="GO" id="GO:0016706">
    <property type="term" value="F:2-oxoglutarate-dependent dioxygenase activity"/>
    <property type="evidence" value="ECO:0007669"/>
    <property type="project" value="UniProtKB-ARBA"/>
</dbReference>
<dbReference type="Proteomes" id="UP000216101">
    <property type="component" value="Unassembled WGS sequence"/>
</dbReference>
<sequence length="251" mass="27780">MLTPAQMHAFQRDGYIVVRAFSSPDFCEQVVAFAREELAREAMPIEFEADTRYPGAPESRSAEGGATARRLLMATGRSAQLLAWATGEPLKSLLVQLLGEGVVLSQAHHNCIMTKQPAFSSRTGWHRDSRYWHFARPELVSAWLALGNEQPENGCLWVIPGSHRIAVESDQLDEYQFLRSDLTSNKTLLDSALPVPLAQGDLLLFHSNLFHAAGRNTTGMTKFSMVFTYRAADNLPKPGSRSALKPEIPLA</sequence>
<dbReference type="AlphaFoldDB" id="A0A266Q564"/>
<keyword evidence="2" id="KW-0223">Dioxygenase</keyword>
<gene>
    <name evidence="2" type="ORF">CBP51_17870</name>
</gene>
<accession>A0A266Q564</accession>
<keyword evidence="2" id="KW-0560">Oxidoreductase</keyword>
<dbReference type="PANTHER" id="PTHR20883">
    <property type="entry name" value="PHYTANOYL-COA DIOXYGENASE DOMAIN CONTAINING 1"/>
    <property type="match status" value="1"/>
</dbReference>
<evidence type="ECO:0000313" key="2">
    <source>
        <dbReference type="EMBL" id="OZY85018.1"/>
    </source>
</evidence>
<evidence type="ECO:0000313" key="3">
    <source>
        <dbReference type="Proteomes" id="UP000216101"/>
    </source>
</evidence>
<dbReference type="GO" id="GO:0005506">
    <property type="term" value="F:iron ion binding"/>
    <property type="evidence" value="ECO:0007669"/>
    <property type="project" value="UniProtKB-ARBA"/>
</dbReference>
<reference evidence="3" key="1">
    <citation type="submission" date="2017-05" db="EMBL/GenBank/DDBJ databases">
        <authorList>
            <person name="Barney B.M."/>
        </authorList>
    </citation>
    <scope>NUCLEOTIDE SEQUENCE [LARGE SCALE GENOMIC DNA]</scope>
    <source>
        <strain evidence="3">PSBB022</strain>
    </source>
</reference>
<proteinExistence type="predicted"/>
<dbReference type="EMBL" id="NHNI01000002">
    <property type="protein sequence ID" value="OZY85018.1"/>
    <property type="molecule type" value="Genomic_DNA"/>
</dbReference>
<keyword evidence="3" id="KW-1185">Reference proteome</keyword>
<dbReference type="InterPro" id="IPR008775">
    <property type="entry name" value="Phytyl_CoA_dOase-like"/>
</dbReference>
<evidence type="ECO:0000256" key="1">
    <source>
        <dbReference type="ARBA" id="ARBA00001954"/>
    </source>
</evidence>
<dbReference type="SUPFAM" id="SSF51197">
    <property type="entry name" value="Clavaminate synthase-like"/>
    <property type="match status" value="1"/>
</dbReference>
<name>A0A266Q564_9GAMM</name>
<dbReference type="Gene3D" id="2.60.120.620">
    <property type="entry name" value="q2cbj1_9rhob like domain"/>
    <property type="match status" value="1"/>
</dbReference>
<dbReference type="Pfam" id="PF05721">
    <property type="entry name" value="PhyH"/>
    <property type="match status" value="1"/>
</dbReference>
<dbReference type="RefSeq" id="WP_094985958.1">
    <property type="nucleotide sequence ID" value="NZ_NHNI01000002.1"/>
</dbReference>
<comment type="cofactor">
    <cofactor evidence="1">
        <name>Fe(2+)</name>
        <dbReference type="ChEBI" id="CHEBI:29033"/>
    </cofactor>
</comment>
<organism evidence="2 3">
    <name type="scientific">Cellvibrio mixtus</name>
    <dbReference type="NCBI Taxonomy" id="39650"/>
    <lineage>
        <taxon>Bacteria</taxon>
        <taxon>Pseudomonadati</taxon>
        <taxon>Pseudomonadota</taxon>
        <taxon>Gammaproteobacteria</taxon>
        <taxon>Cellvibrionales</taxon>
        <taxon>Cellvibrionaceae</taxon>
        <taxon>Cellvibrio</taxon>
    </lineage>
</organism>